<dbReference type="GO" id="GO:0046872">
    <property type="term" value="F:metal ion binding"/>
    <property type="evidence" value="ECO:0007669"/>
    <property type="project" value="UniProtKB-KW"/>
</dbReference>
<evidence type="ECO:0000256" key="3">
    <source>
        <dbReference type="ARBA" id="ARBA00022801"/>
    </source>
</evidence>
<dbReference type="Gene3D" id="3.30.70.360">
    <property type="match status" value="1"/>
</dbReference>
<dbReference type="EMBL" id="UINC01001282">
    <property type="protein sequence ID" value="SUZ76535.1"/>
    <property type="molecule type" value="Genomic_DNA"/>
</dbReference>
<dbReference type="AlphaFoldDB" id="A0A381QB29"/>
<dbReference type="SUPFAM" id="SSF53187">
    <property type="entry name" value="Zn-dependent exopeptidases"/>
    <property type="match status" value="1"/>
</dbReference>
<dbReference type="InterPro" id="IPR001261">
    <property type="entry name" value="ArgE/DapE_CS"/>
</dbReference>
<feature type="domain" description="Peptidase M20 dimerisation" evidence="5">
    <location>
        <begin position="218"/>
        <end position="317"/>
    </location>
</feature>
<keyword evidence="2" id="KW-0479">Metal-binding</keyword>
<comment type="cofactor">
    <cofactor evidence="1">
        <name>Zn(2+)</name>
        <dbReference type="ChEBI" id="CHEBI:29105"/>
    </cofactor>
</comment>
<dbReference type="InterPro" id="IPR011650">
    <property type="entry name" value="Peptidase_M20_dimer"/>
</dbReference>
<protein>
    <recommendedName>
        <fullName evidence="5">Peptidase M20 dimerisation domain-containing protein</fullName>
    </recommendedName>
</protein>
<reference evidence="6" key="1">
    <citation type="submission" date="2018-05" db="EMBL/GenBank/DDBJ databases">
        <authorList>
            <person name="Lanie J.A."/>
            <person name="Ng W.-L."/>
            <person name="Kazmierczak K.M."/>
            <person name="Andrzejewski T.M."/>
            <person name="Davidsen T.M."/>
            <person name="Wayne K.J."/>
            <person name="Tettelin H."/>
            <person name="Glass J.I."/>
            <person name="Rusch D."/>
            <person name="Podicherti R."/>
            <person name="Tsui H.-C.T."/>
            <person name="Winkler M.E."/>
        </authorList>
    </citation>
    <scope>NUCLEOTIDE SEQUENCE</scope>
</reference>
<evidence type="ECO:0000256" key="4">
    <source>
        <dbReference type="ARBA" id="ARBA00022833"/>
    </source>
</evidence>
<evidence type="ECO:0000256" key="1">
    <source>
        <dbReference type="ARBA" id="ARBA00001947"/>
    </source>
</evidence>
<dbReference type="Pfam" id="PF07687">
    <property type="entry name" value="M20_dimer"/>
    <property type="match status" value="1"/>
</dbReference>
<organism evidence="6">
    <name type="scientific">marine metagenome</name>
    <dbReference type="NCBI Taxonomy" id="408172"/>
    <lineage>
        <taxon>unclassified sequences</taxon>
        <taxon>metagenomes</taxon>
        <taxon>ecological metagenomes</taxon>
    </lineage>
</organism>
<proteinExistence type="predicted"/>
<gene>
    <name evidence="6" type="ORF">METZ01_LOCUS29389</name>
</gene>
<keyword evidence="4" id="KW-0862">Zinc</keyword>
<dbReference type="InterPro" id="IPR036264">
    <property type="entry name" value="Bact_exopeptidase_dim_dom"/>
</dbReference>
<keyword evidence="3" id="KW-0378">Hydrolase</keyword>
<dbReference type="InterPro" id="IPR002933">
    <property type="entry name" value="Peptidase_M20"/>
</dbReference>
<sequence>MKILPIALGATLVCVSAALQSQPAFPDTDEEVRVIASRPAVARALTIAQELDAVSENELIELTEIPAPPFGEQARARRYADLLLAAGLTDVGIDEIGNVVARRPGHGDGDTVALAAHLDTVFPFETDVTVRRRGNRLYAPGVGDDTRGLVLVLNVARALIQADVRTAGDVVFVGTVGEEGVGDLRGARHLFGNEGPGIGQFIAVDGGDDSRVVNQAIGSRRYRVTVTGPGGHSWGDFGLVNPAHALGRAMYYFDEAATVLVNDGVPTSYNVGRIGGGTAVNAVPQETWAEVDLRSVDPAQLDRLEDTLFSAVERALVDQNRRRDRGPALESQLTLIGDRPSGSVDASTALVQRALAVTRHLGLSPRFGAGSTDANVPIARGVPAVTIGRGGTGGGAHSLSEWWAPSLPNVAVQRALLLLVTSAGVVD</sequence>
<dbReference type="PANTHER" id="PTHR43808:SF17">
    <property type="entry name" value="PEPTIDASE M20"/>
    <property type="match status" value="1"/>
</dbReference>
<name>A0A381QB29_9ZZZZ</name>
<accession>A0A381QB29</accession>
<dbReference type="Pfam" id="PF01546">
    <property type="entry name" value="Peptidase_M20"/>
    <property type="match status" value="1"/>
</dbReference>
<evidence type="ECO:0000256" key="2">
    <source>
        <dbReference type="ARBA" id="ARBA00022723"/>
    </source>
</evidence>
<evidence type="ECO:0000259" key="5">
    <source>
        <dbReference type="Pfam" id="PF07687"/>
    </source>
</evidence>
<dbReference type="Gene3D" id="3.40.630.10">
    <property type="entry name" value="Zn peptidases"/>
    <property type="match status" value="1"/>
</dbReference>
<dbReference type="PROSITE" id="PS00758">
    <property type="entry name" value="ARGE_DAPE_CPG2_1"/>
    <property type="match status" value="1"/>
</dbReference>
<dbReference type="SUPFAM" id="SSF55031">
    <property type="entry name" value="Bacterial exopeptidase dimerisation domain"/>
    <property type="match status" value="1"/>
</dbReference>
<dbReference type="PANTHER" id="PTHR43808">
    <property type="entry name" value="ACETYLORNITHINE DEACETYLASE"/>
    <property type="match status" value="1"/>
</dbReference>
<dbReference type="GO" id="GO:0016787">
    <property type="term" value="F:hydrolase activity"/>
    <property type="evidence" value="ECO:0007669"/>
    <property type="project" value="UniProtKB-KW"/>
</dbReference>
<dbReference type="InterPro" id="IPR050072">
    <property type="entry name" value="Peptidase_M20A"/>
</dbReference>
<evidence type="ECO:0000313" key="6">
    <source>
        <dbReference type="EMBL" id="SUZ76535.1"/>
    </source>
</evidence>